<gene>
    <name evidence="4" type="ORF">GKJPGBOP_05599</name>
</gene>
<keyword evidence="2" id="KW-1133">Transmembrane helix</keyword>
<proteinExistence type="predicted"/>
<accession>A0A401W957</accession>
<dbReference type="InterPro" id="IPR010994">
    <property type="entry name" value="RuvA_2-like"/>
</dbReference>
<feature type="compositionally biased region" description="Gly residues" evidence="1">
    <location>
        <begin position="150"/>
        <end position="176"/>
    </location>
</feature>
<dbReference type="InterPro" id="IPR019554">
    <property type="entry name" value="Soluble_ligand-bd"/>
</dbReference>
<evidence type="ECO:0000256" key="2">
    <source>
        <dbReference type="SAM" id="Phobius"/>
    </source>
</evidence>
<dbReference type="PANTHER" id="PTHR21180">
    <property type="entry name" value="ENDONUCLEASE/EXONUCLEASE/PHOSPHATASE FAMILY DOMAIN-CONTAINING PROTEIN 1"/>
    <property type="match status" value="1"/>
</dbReference>
<dbReference type="Gene3D" id="1.10.150.320">
    <property type="entry name" value="Photosystem II 12 kDa extrinsic protein"/>
    <property type="match status" value="1"/>
</dbReference>
<dbReference type="AlphaFoldDB" id="A0A401W957"/>
<comment type="caution">
    <text evidence="4">The sequence shown here is derived from an EMBL/GenBank/DDBJ whole genome shotgun (WGS) entry which is preliminary data.</text>
</comment>
<keyword evidence="4" id="KW-0238">DNA-binding</keyword>
<dbReference type="PANTHER" id="PTHR21180:SF32">
    <property type="entry name" value="ENDONUCLEASE_EXONUCLEASE_PHOSPHATASE FAMILY DOMAIN-CONTAINING PROTEIN 1"/>
    <property type="match status" value="1"/>
</dbReference>
<feature type="transmembrane region" description="Helical" evidence="2">
    <location>
        <begin position="20"/>
        <end position="39"/>
    </location>
</feature>
<keyword evidence="2" id="KW-0472">Membrane</keyword>
<feature type="region of interest" description="Disordered" evidence="1">
    <location>
        <begin position="149"/>
        <end position="191"/>
    </location>
</feature>
<dbReference type="RefSeq" id="WP_307721248.1">
    <property type="nucleotide sequence ID" value="NZ_BHZD01000001.1"/>
</dbReference>
<sequence>MRERLPLWAQSRCAIAPKALTALIVVFAVAVAFAVLHFWTARPEPVRVPSAARAPALPTPAPAPQPQVAAPTPGGVPPTAAGRLVVVDVAGKVHRPGIHRLPQGARVADALRAAGGVLDGANTRGLNRARLLVDGEQIAVDVAGAAPGAAGQGAGAGSGAAAGGGAGAAAGAGTGGDATSASVGASGGTGAGGAPVSLNSATAEQLDGLPGVGPVLARHIIEFRTAHGGFTSVEQLREVNGIGDRRFADLRPLVQP</sequence>
<dbReference type="EMBL" id="BHZD01000001">
    <property type="protein sequence ID" value="GCD45856.1"/>
    <property type="molecule type" value="Genomic_DNA"/>
</dbReference>
<feature type="domain" description="Soluble ligand binding" evidence="3">
    <location>
        <begin position="86"/>
        <end position="140"/>
    </location>
</feature>
<dbReference type="Gene3D" id="3.10.560.10">
    <property type="entry name" value="Outer membrane lipoprotein wza domain like"/>
    <property type="match status" value="1"/>
</dbReference>
<dbReference type="InterPro" id="IPR051675">
    <property type="entry name" value="Endo/Exo/Phosphatase_dom_1"/>
</dbReference>
<dbReference type="GO" id="GO:0015627">
    <property type="term" value="C:type II protein secretion system complex"/>
    <property type="evidence" value="ECO:0007669"/>
    <property type="project" value="TreeGrafter"/>
</dbReference>
<evidence type="ECO:0000256" key="1">
    <source>
        <dbReference type="SAM" id="MobiDB-lite"/>
    </source>
</evidence>
<organism evidence="4 5">
    <name type="scientific">Streptomyces paromomycinus</name>
    <name type="common">Streptomyces rimosus subsp. paromomycinus</name>
    <dbReference type="NCBI Taxonomy" id="92743"/>
    <lineage>
        <taxon>Bacteria</taxon>
        <taxon>Bacillati</taxon>
        <taxon>Actinomycetota</taxon>
        <taxon>Actinomycetes</taxon>
        <taxon>Kitasatosporales</taxon>
        <taxon>Streptomycetaceae</taxon>
        <taxon>Streptomyces</taxon>
    </lineage>
</organism>
<reference evidence="4 5" key="1">
    <citation type="submission" date="2018-11" db="EMBL/GenBank/DDBJ databases">
        <title>Whole genome sequence of Streptomyces paromomycinus NBRC 15454(T).</title>
        <authorList>
            <person name="Komaki H."/>
            <person name="Tamura T."/>
        </authorList>
    </citation>
    <scope>NUCLEOTIDE SEQUENCE [LARGE SCALE GENOMIC DNA]</scope>
    <source>
        <strain evidence="4 5">NBRC 15454</strain>
    </source>
</reference>
<evidence type="ECO:0000313" key="4">
    <source>
        <dbReference type="EMBL" id="GCD45856.1"/>
    </source>
</evidence>
<keyword evidence="2" id="KW-0812">Transmembrane</keyword>
<evidence type="ECO:0000313" key="5">
    <source>
        <dbReference type="Proteomes" id="UP000286746"/>
    </source>
</evidence>
<dbReference type="SUPFAM" id="SSF47781">
    <property type="entry name" value="RuvA domain 2-like"/>
    <property type="match status" value="1"/>
</dbReference>
<evidence type="ECO:0000259" key="3">
    <source>
        <dbReference type="Pfam" id="PF10531"/>
    </source>
</evidence>
<dbReference type="Pfam" id="PF10531">
    <property type="entry name" value="SLBB"/>
    <property type="match status" value="1"/>
</dbReference>
<dbReference type="GO" id="GO:0003677">
    <property type="term" value="F:DNA binding"/>
    <property type="evidence" value="ECO:0007669"/>
    <property type="project" value="UniProtKB-KW"/>
</dbReference>
<dbReference type="GO" id="GO:0015628">
    <property type="term" value="P:protein secretion by the type II secretion system"/>
    <property type="evidence" value="ECO:0007669"/>
    <property type="project" value="TreeGrafter"/>
</dbReference>
<protein>
    <submittedName>
        <fullName evidence="4">DNA-binding protein</fullName>
    </submittedName>
</protein>
<dbReference type="Pfam" id="PF12836">
    <property type="entry name" value="HHH_3"/>
    <property type="match status" value="1"/>
</dbReference>
<name>A0A401W957_STREY</name>
<keyword evidence="5" id="KW-1185">Reference proteome</keyword>
<dbReference type="Proteomes" id="UP000286746">
    <property type="component" value="Unassembled WGS sequence"/>
</dbReference>